<dbReference type="PANTHER" id="PTHR38790:SF4">
    <property type="entry name" value="2EXR DOMAIN-CONTAINING PROTEIN"/>
    <property type="match status" value="1"/>
</dbReference>
<dbReference type="EMBL" id="SWKU01000013">
    <property type="protein sequence ID" value="KAF3001335.1"/>
    <property type="molecule type" value="Genomic_DNA"/>
</dbReference>
<evidence type="ECO:0000313" key="2">
    <source>
        <dbReference type="EMBL" id="KAF3001335.1"/>
    </source>
</evidence>
<protein>
    <submittedName>
        <fullName evidence="2">Uncharacterized protein</fullName>
    </submittedName>
</protein>
<accession>A0A9P4WAJ3</accession>
<keyword evidence="3" id="KW-1185">Reference proteome</keyword>
<evidence type="ECO:0000313" key="3">
    <source>
        <dbReference type="Proteomes" id="UP000801428"/>
    </source>
</evidence>
<reference evidence="2" key="1">
    <citation type="submission" date="2019-04" db="EMBL/GenBank/DDBJ databases">
        <title>Sequencing of skin fungus with MAO and IRED activity.</title>
        <authorList>
            <person name="Marsaioli A.J."/>
            <person name="Bonatto J.M.C."/>
            <person name="Reis Junior O."/>
        </authorList>
    </citation>
    <scope>NUCLEOTIDE SEQUENCE</scope>
    <source>
        <strain evidence="2">30M1</strain>
    </source>
</reference>
<evidence type="ECO:0000256" key="1">
    <source>
        <dbReference type="SAM" id="MobiDB-lite"/>
    </source>
</evidence>
<sequence length="189" mass="20995">MATSTPGSKKRSASQDLPGEDTKKVKLNNSTNAADEKMLGGETQSQGFYDEITKRNSEKSPLLRLPAELRIKIYQYALSGFILGPASNAVHRNGFSYAPVTCISLDTDCGSSGFGKDLWSMANSLSRSSRQLRAEIGETLFAESCLLYSARWRRWPPMLSKKQKDAVRHIVIVVYGRWSSSSPEICNFF</sequence>
<dbReference type="Proteomes" id="UP000801428">
    <property type="component" value="Unassembled WGS sequence"/>
</dbReference>
<organism evidence="2 3">
    <name type="scientific">Curvularia kusanoi</name>
    <name type="common">Cochliobolus kusanoi</name>
    <dbReference type="NCBI Taxonomy" id="90978"/>
    <lineage>
        <taxon>Eukaryota</taxon>
        <taxon>Fungi</taxon>
        <taxon>Dikarya</taxon>
        <taxon>Ascomycota</taxon>
        <taxon>Pezizomycotina</taxon>
        <taxon>Dothideomycetes</taxon>
        <taxon>Pleosporomycetidae</taxon>
        <taxon>Pleosporales</taxon>
        <taxon>Pleosporineae</taxon>
        <taxon>Pleosporaceae</taxon>
        <taxon>Curvularia</taxon>
    </lineage>
</organism>
<dbReference type="PANTHER" id="PTHR38790">
    <property type="entry name" value="2EXR DOMAIN-CONTAINING PROTEIN-RELATED"/>
    <property type="match status" value="1"/>
</dbReference>
<proteinExistence type="predicted"/>
<comment type="caution">
    <text evidence="2">The sequence shown here is derived from an EMBL/GenBank/DDBJ whole genome shotgun (WGS) entry which is preliminary data.</text>
</comment>
<gene>
    <name evidence="2" type="ORF">E8E13_005816</name>
</gene>
<dbReference type="AlphaFoldDB" id="A0A9P4WAJ3"/>
<feature type="region of interest" description="Disordered" evidence="1">
    <location>
        <begin position="1"/>
        <end position="39"/>
    </location>
</feature>
<dbReference type="OrthoDB" id="5413827at2759"/>
<name>A0A9P4WAJ3_CURKU</name>